<organism evidence="7 8">
    <name type="scientific">Hymenobacter jeollabukensis</name>
    <dbReference type="NCBI Taxonomy" id="2025313"/>
    <lineage>
        <taxon>Bacteria</taxon>
        <taxon>Pseudomonadati</taxon>
        <taxon>Bacteroidota</taxon>
        <taxon>Cytophagia</taxon>
        <taxon>Cytophagales</taxon>
        <taxon>Hymenobacteraceae</taxon>
        <taxon>Hymenobacter</taxon>
    </lineage>
</organism>
<feature type="transmembrane region" description="Helical" evidence="5">
    <location>
        <begin position="124"/>
        <end position="146"/>
    </location>
</feature>
<gene>
    <name evidence="5 7" type="primary">nuoH</name>
    <name evidence="7" type="ORF">FDY95_10085</name>
</gene>
<reference evidence="7 8" key="1">
    <citation type="submission" date="2019-05" db="EMBL/GenBank/DDBJ databases">
        <title>Hymenobacter edaphi sp. nov., isolated from abandoned arsenic-contaminated farmland soil.</title>
        <authorList>
            <person name="Nie L."/>
        </authorList>
    </citation>
    <scope>NUCLEOTIDE SEQUENCE [LARGE SCALE GENOMIC DNA]</scope>
    <source>
        <strain evidence="7 8">1-3-3-8</strain>
    </source>
</reference>
<comment type="subcellular location">
    <subcellularLocation>
        <location evidence="5 6">Cell membrane</location>
        <topology evidence="5 6">Multi-pass membrane protein</topology>
    </subcellularLocation>
    <subcellularLocation>
        <location evidence="1">Membrane</location>
        <topology evidence="1">Multi-pass membrane protein</topology>
    </subcellularLocation>
</comment>
<evidence type="ECO:0000256" key="6">
    <source>
        <dbReference type="RuleBase" id="RU000471"/>
    </source>
</evidence>
<dbReference type="EC" id="7.1.1.-" evidence="5"/>
<dbReference type="InterPro" id="IPR018086">
    <property type="entry name" value="NADH_UbQ_OxRdtase_su1_CS"/>
</dbReference>
<evidence type="ECO:0000256" key="4">
    <source>
        <dbReference type="ARBA" id="ARBA00023136"/>
    </source>
</evidence>
<dbReference type="NCBIfam" id="NF004741">
    <property type="entry name" value="PRK06076.1-2"/>
    <property type="match status" value="1"/>
</dbReference>
<keyword evidence="2 5" id="KW-0812">Transmembrane</keyword>
<sequence>MDFSALTSFVISWQSLVILAVFGISLLIATYSTYAERVVAAFLQDRVGPDRAGPYGLLQPLADAVKLFTKEEFFPAGANRALFVFGPCLAMTTALMASAVIPFGNTLLLGNGDVIRLQAIEVNIGMLYVFGVVSLGVYGLMIGGWASNNKFSLLGAIRAAAQAVSYELAMGMALIALLMVTGTLSLREIALQQYDGLWNIVYQPLGFIIFIVCAFAETNRTPFDLPECETELVGGYHTEYSSMKMGLYLFAEYINVFVASAVMSTLYFGGFSFPGEHLLYNYLTSSQSELFAHNVVTILGTVTLFAKIFFFIFFFMWVRWTLPRFRYDQLMRLGWTMLFPIAILNILLTGAFILFFGSKEPKREISKEAVPTEVRTVARR</sequence>
<dbReference type="PROSITE" id="PS00667">
    <property type="entry name" value="COMPLEX1_ND1_1"/>
    <property type="match status" value="1"/>
</dbReference>
<dbReference type="PROSITE" id="PS00668">
    <property type="entry name" value="COMPLEX1_ND1_2"/>
    <property type="match status" value="1"/>
</dbReference>
<feature type="transmembrane region" description="Helical" evidence="5">
    <location>
        <begin position="330"/>
        <end position="356"/>
    </location>
</feature>
<name>A0A5R8WQF2_9BACT</name>
<comment type="caution">
    <text evidence="7">The sequence shown here is derived from an EMBL/GenBank/DDBJ whole genome shotgun (WGS) entry which is preliminary data.</text>
</comment>
<keyword evidence="3 5" id="KW-1133">Transmembrane helix</keyword>
<dbReference type="Proteomes" id="UP000305517">
    <property type="component" value="Unassembled WGS sequence"/>
</dbReference>
<evidence type="ECO:0000313" key="8">
    <source>
        <dbReference type="Proteomes" id="UP000305517"/>
    </source>
</evidence>
<feature type="transmembrane region" description="Helical" evidence="5">
    <location>
        <begin position="6"/>
        <end position="29"/>
    </location>
</feature>
<evidence type="ECO:0000313" key="7">
    <source>
        <dbReference type="EMBL" id="TLM92978.1"/>
    </source>
</evidence>
<dbReference type="GO" id="GO:0005886">
    <property type="term" value="C:plasma membrane"/>
    <property type="evidence" value="ECO:0007669"/>
    <property type="project" value="UniProtKB-SubCell"/>
</dbReference>
<feature type="transmembrane region" description="Helical" evidence="5">
    <location>
        <begin position="247"/>
        <end position="270"/>
    </location>
</feature>
<feature type="transmembrane region" description="Helical" evidence="5">
    <location>
        <begin position="82"/>
        <end position="104"/>
    </location>
</feature>
<keyword evidence="8" id="KW-1185">Reference proteome</keyword>
<proteinExistence type="inferred from homology"/>
<evidence type="ECO:0000256" key="5">
    <source>
        <dbReference type="HAMAP-Rule" id="MF_01350"/>
    </source>
</evidence>
<dbReference type="OrthoDB" id="9803734at2"/>
<comment type="similarity">
    <text evidence="5 6">Belongs to the complex I subunit 1 family.</text>
</comment>
<dbReference type="EMBL" id="VAJM01000004">
    <property type="protein sequence ID" value="TLM92978.1"/>
    <property type="molecule type" value="Genomic_DNA"/>
</dbReference>
<dbReference type="GO" id="GO:0003954">
    <property type="term" value="F:NADH dehydrogenase activity"/>
    <property type="evidence" value="ECO:0007669"/>
    <property type="project" value="TreeGrafter"/>
</dbReference>
<keyword evidence="5" id="KW-0830">Ubiquinone</keyword>
<accession>A0A5R8WQF2</accession>
<comment type="catalytic activity">
    <reaction evidence="5">
        <text>a quinone + NADH + 5 H(+)(in) = a quinol + NAD(+) + 4 H(+)(out)</text>
        <dbReference type="Rhea" id="RHEA:57888"/>
        <dbReference type="ChEBI" id="CHEBI:15378"/>
        <dbReference type="ChEBI" id="CHEBI:24646"/>
        <dbReference type="ChEBI" id="CHEBI:57540"/>
        <dbReference type="ChEBI" id="CHEBI:57945"/>
        <dbReference type="ChEBI" id="CHEBI:132124"/>
    </reaction>
</comment>
<feature type="transmembrane region" description="Helical" evidence="5">
    <location>
        <begin position="290"/>
        <end position="318"/>
    </location>
</feature>
<dbReference type="InterPro" id="IPR001694">
    <property type="entry name" value="NADH_UbQ_OxRdtase_su1/FPO"/>
</dbReference>
<keyword evidence="5 6" id="KW-0520">NAD</keyword>
<dbReference type="PANTHER" id="PTHR11432:SF3">
    <property type="entry name" value="NADH-UBIQUINONE OXIDOREDUCTASE CHAIN 1"/>
    <property type="match status" value="1"/>
</dbReference>
<keyword evidence="5" id="KW-1278">Translocase</keyword>
<dbReference type="GO" id="GO:0009060">
    <property type="term" value="P:aerobic respiration"/>
    <property type="evidence" value="ECO:0007669"/>
    <property type="project" value="TreeGrafter"/>
</dbReference>
<evidence type="ECO:0000256" key="3">
    <source>
        <dbReference type="ARBA" id="ARBA00022989"/>
    </source>
</evidence>
<dbReference type="AlphaFoldDB" id="A0A5R8WQF2"/>
<protein>
    <recommendedName>
        <fullName evidence="5">NADH-quinone oxidoreductase subunit H</fullName>
        <ecNumber evidence="5">7.1.1.-</ecNumber>
    </recommendedName>
    <alternativeName>
        <fullName evidence="5">NADH dehydrogenase I subunit H</fullName>
    </alternativeName>
    <alternativeName>
        <fullName evidence="5">NDH-1 subunit H</fullName>
    </alternativeName>
</protein>
<keyword evidence="5" id="KW-0874">Quinone</keyword>
<feature type="transmembrane region" description="Helical" evidence="5">
    <location>
        <begin position="166"/>
        <end position="184"/>
    </location>
</feature>
<dbReference type="GO" id="GO:0016655">
    <property type="term" value="F:oxidoreductase activity, acting on NAD(P)H, quinone or similar compound as acceptor"/>
    <property type="evidence" value="ECO:0007669"/>
    <property type="project" value="UniProtKB-UniRule"/>
</dbReference>
<evidence type="ECO:0000256" key="1">
    <source>
        <dbReference type="ARBA" id="ARBA00004141"/>
    </source>
</evidence>
<comment type="subunit">
    <text evidence="5">NDH-1 is composed of 14 different subunits. Subunits NuoA, H, J, K, L, M, N constitute the membrane sector of the complex.</text>
</comment>
<evidence type="ECO:0000256" key="2">
    <source>
        <dbReference type="ARBA" id="ARBA00022692"/>
    </source>
</evidence>
<dbReference type="HAMAP" id="MF_01350">
    <property type="entry name" value="NDH1_NuoH"/>
    <property type="match status" value="1"/>
</dbReference>
<keyword evidence="7" id="KW-0560">Oxidoreductase</keyword>
<dbReference type="Pfam" id="PF00146">
    <property type="entry name" value="NADHdh"/>
    <property type="match status" value="1"/>
</dbReference>
<dbReference type="PANTHER" id="PTHR11432">
    <property type="entry name" value="NADH DEHYDROGENASE SUBUNIT 1"/>
    <property type="match status" value="1"/>
</dbReference>
<dbReference type="GO" id="GO:0048038">
    <property type="term" value="F:quinone binding"/>
    <property type="evidence" value="ECO:0007669"/>
    <property type="project" value="UniProtKB-KW"/>
</dbReference>
<dbReference type="RefSeq" id="WP_138077378.1">
    <property type="nucleotide sequence ID" value="NZ_VAJM01000004.1"/>
</dbReference>
<keyword evidence="4 5" id="KW-0472">Membrane</keyword>
<keyword evidence="5" id="KW-1003">Cell membrane</keyword>
<comment type="function">
    <text evidence="5">NDH-1 shuttles electrons from NADH, via FMN and iron-sulfur (Fe-S) centers, to quinones in the respiratory chain. The immediate electron acceptor for the enzyme in this species is believed to be ubiquinone. Couples the redox reaction to proton translocation (for every two electrons transferred, four hydrogen ions are translocated across the cytoplasmic membrane), and thus conserves the redox energy in a proton gradient. This subunit may bind ubiquinone.</text>
</comment>
<feature type="transmembrane region" description="Helical" evidence="5">
    <location>
        <begin position="196"/>
        <end position="216"/>
    </location>
</feature>